<dbReference type="InterPro" id="IPR035979">
    <property type="entry name" value="RBD_domain_sf"/>
</dbReference>
<name>A0ABD3BSK1_9LAMI</name>
<dbReference type="InterPro" id="IPR012677">
    <property type="entry name" value="Nucleotide-bd_a/b_plait_sf"/>
</dbReference>
<feature type="region of interest" description="Disordered" evidence="1">
    <location>
        <begin position="343"/>
        <end position="367"/>
    </location>
</feature>
<dbReference type="PANTHER" id="PTHR21678:SF0">
    <property type="entry name" value="C3H1-TYPE DOMAIN-CONTAINING PROTEIN"/>
    <property type="match status" value="1"/>
</dbReference>
<protein>
    <submittedName>
        <fullName evidence="2">Uncharacterized protein</fullName>
    </submittedName>
</protein>
<comment type="caution">
    <text evidence="2">The sequence shown here is derived from an EMBL/GenBank/DDBJ whole genome shotgun (WGS) entry which is preliminary data.</text>
</comment>
<dbReference type="EMBL" id="JAVIJP010000066">
    <property type="protein sequence ID" value="KAL3620249.1"/>
    <property type="molecule type" value="Genomic_DNA"/>
</dbReference>
<dbReference type="AlphaFoldDB" id="A0ABD3BSK1"/>
<sequence length="367" mass="40734">MDSSSGATAGNWTETVEDLVHDGEIDQAIALLESTVSHLESELEKEQQLQNKNGGKSVDQLCIALQDLSKLYASQGFSLKADQTQSRALQLKPRNWDFGVEHQSNAEALVSQNDATTSGYDECSSKLHPQGSDADDDWEAVADRAPEELFSPECLPGVSKLSIEDSKPPQRIKRRGRGTFAYEKEQGLYSDNQSDKPIIDASEDNFEPPAENLEKGKLLYGTRHALVLAGLPLSTRTTELEKLLEKFKDLFVIRWVNDTSALAVFKSPSDALEASSSIQCKFTVRVLNEDDVLLSSITPKDLEPPRQRPQTSARTARRMIAHSMGIKLPSTFGVDELRKQEEARKNRVALRQKMKDDAWGADDDDAK</sequence>
<evidence type="ECO:0000313" key="3">
    <source>
        <dbReference type="Proteomes" id="UP001632038"/>
    </source>
</evidence>
<dbReference type="Gene3D" id="3.30.70.330">
    <property type="match status" value="1"/>
</dbReference>
<feature type="region of interest" description="Disordered" evidence="1">
    <location>
        <begin position="114"/>
        <end position="135"/>
    </location>
</feature>
<accession>A0ABD3BSK1</accession>
<reference evidence="3" key="1">
    <citation type="journal article" date="2024" name="IScience">
        <title>Strigolactones Initiate the Formation of Haustorium-like Structures in Castilleja.</title>
        <authorList>
            <person name="Buerger M."/>
            <person name="Peterson D."/>
            <person name="Chory J."/>
        </authorList>
    </citation>
    <scope>NUCLEOTIDE SEQUENCE [LARGE SCALE GENOMIC DNA]</scope>
</reference>
<dbReference type="Proteomes" id="UP001632038">
    <property type="component" value="Unassembled WGS sequence"/>
</dbReference>
<dbReference type="PANTHER" id="PTHR21678">
    <property type="entry name" value="GROWTH INHIBITION AND DIFFERENTIATION RELATED PROTEIN 88"/>
    <property type="match status" value="1"/>
</dbReference>
<evidence type="ECO:0000313" key="2">
    <source>
        <dbReference type="EMBL" id="KAL3620249.1"/>
    </source>
</evidence>
<evidence type="ECO:0000256" key="1">
    <source>
        <dbReference type="SAM" id="MobiDB-lite"/>
    </source>
</evidence>
<organism evidence="2 3">
    <name type="scientific">Castilleja foliolosa</name>
    <dbReference type="NCBI Taxonomy" id="1961234"/>
    <lineage>
        <taxon>Eukaryota</taxon>
        <taxon>Viridiplantae</taxon>
        <taxon>Streptophyta</taxon>
        <taxon>Embryophyta</taxon>
        <taxon>Tracheophyta</taxon>
        <taxon>Spermatophyta</taxon>
        <taxon>Magnoliopsida</taxon>
        <taxon>eudicotyledons</taxon>
        <taxon>Gunneridae</taxon>
        <taxon>Pentapetalae</taxon>
        <taxon>asterids</taxon>
        <taxon>lamiids</taxon>
        <taxon>Lamiales</taxon>
        <taxon>Orobanchaceae</taxon>
        <taxon>Pedicularideae</taxon>
        <taxon>Castillejinae</taxon>
        <taxon>Castilleja</taxon>
    </lineage>
</organism>
<proteinExistence type="predicted"/>
<dbReference type="InterPro" id="IPR039884">
    <property type="entry name" value="R3HC1/R3HCL"/>
</dbReference>
<dbReference type="SUPFAM" id="SSF54928">
    <property type="entry name" value="RNA-binding domain, RBD"/>
    <property type="match status" value="1"/>
</dbReference>
<gene>
    <name evidence="2" type="ORF">CASFOL_035161</name>
</gene>
<keyword evidence="3" id="KW-1185">Reference proteome</keyword>